<dbReference type="AlphaFoldDB" id="A0A7R9EH98"/>
<proteinExistence type="predicted"/>
<evidence type="ECO:0000313" key="1">
    <source>
        <dbReference type="EMBL" id="CAD7433543.1"/>
    </source>
</evidence>
<name>A0A7R9EH98_9NEOP</name>
<protein>
    <submittedName>
        <fullName evidence="1">Uncharacterized protein</fullName>
    </submittedName>
</protein>
<accession>A0A7R9EH98</accession>
<organism evidence="1">
    <name type="scientific">Timema monikensis</name>
    <dbReference type="NCBI Taxonomy" id="170555"/>
    <lineage>
        <taxon>Eukaryota</taxon>
        <taxon>Metazoa</taxon>
        <taxon>Ecdysozoa</taxon>
        <taxon>Arthropoda</taxon>
        <taxon>Hexapoda</taxon>
        <taxon>Insecta</taxon>
        <taxon>Pterygota</taxon>
        <taxon>Neoptera</taxon>
        <taxon>Polyneoptera</taxon>
        <taxon>Phasmatodea</taxon>
        <taxon>Timematodea</taxon>
        <taxon>Timematoidea</taxon>
        <taxon>Timematidae</taxon>
        <taxon>Timema</taxon>
    </lineage>
</organism>
<reference evidence="1" key="1">
    <citation type="submission" date="2020-11" db="EMBL/GenBank/DDBJ databases">
        <authorList>
            <person name="Tran Van P."/>
        </authorList>
    </citation>
    <scope>NUCLEOTIDE SEQUENCE</scope>
</reference>
<dbReference type="EMBL" id="OB796544">
    <property type="protein sequence ID" value="CAD7433543.1"/>
    <property type="molecule type" value="Genomic_DNA"/>
</dbReference>
<sequence>MTPNDKTRVEEARGIQFCGHGNVLKILEENGELPVECTLLKNEDWIWELAFLTDIMGHLNNLNQRLQERQNTWERGTHVRGLGVRALVVQHGDTPLCLSRRSLSKMLRPDLRFHTYKVPLAQELSQHDIVRLQCCLMCCRDHVCHRAAFLENTVGRVTTLNSERCSLVDSAILKTESPKLAKKLVSFHQICFAGTYTDFTSDCSSALPITVHIWLKLFQMGQHSPKPFEELQHKSACSDLRSATLYTTD</sequence>
<gene>
    <name evidence="1" type="ORF">TMSB3V08_LOCUS10214</name>
</gene>